<comment type="caution">
    <text evidence="1">The sequence shown here is derived from an EMBL/GenBank/DDBJ whole genome shotgun (WGS) entry which is preliminary data.</text>
</comment>
<evidence type="ECO:0000313" key="1">
    <source>
        <dbReference type="EMBL" id="KAI7940777.1"/>
    </source>
</evidence>
<reference evidence="1 2" key="3">
    <citation type="journal article" date="2022" name="Microbiol. Spectr.">
        <title>Folding features and dynamics of 3D genome architecture in plant fungal pathogens.</title>
        <authorList>
            <person name="Xia C."/>
        </authorList>
    </citation>
    <scope>NUCLEOTIDE SEQUENCE [LARGE SCALE GENOMIC DNA]</scope>
    <source>
        <strain evidence="1 2">93-210</strain>
    </source>
</reference>
<dbReference type="Proteomes" id="UP001060170">
    <property type="component" value="Chromosome 13"/>
</dbReference>
<evidence type="ECO:0000313" key="2">
    <source>
        <dbReference type="Proteomes" id="UP001060170"/>
    </source>
</evidence>
<reference evidence="2" key="2">
    <citation type="journal article" date="2018" name="Mol. Plant Microbe Interact.">
        <title>Genome sequence resources for the wheat stripe rust pathogen (Puccinia striiformis f. sp. tritici) and the barley stripe rust pathogen (Puccinia striiformis f. sp. hordei).</title>
        <authorList>
            <person name="Xia C."/>
            <person name="Wang M."/>
            <person name="Yin C."/>
            <person name="Cornejo O.E."/>
            <person name="Hulbert S.H."/>
            <person name="Chen X."/>
        </authorList>
    </citation>
    <scope>NUCLEOTIDE SEQUENCE [LARGE SCALE GENOMIC DNA]</scope>
    <source>
        <strain evidence="2">93-210</strain>
    </source>
</reference>
<reference evidence="2" key="1">
    <citation type="journal article" date="2018" name="BMC Genomics">
        <title>Genomic insights into host adaptation between the wheat stripe rust pathogen (Puccinia striiformis f. sp. tritici) and the barley stripe rust pathogen (Puccinia striiformis f. sp. hordei).</title>
        <authorList>
            <person name="Xia C."/>
            <person name="Wang M."/>
            <person name="Yin C."/>
            <person name="Cornejo O.E."/>
            <person name="Hulbert S.H."/>
            <person name="Chen X."/>
        </authorList>
    </citation>
    <scope>NUCLEOTIDE SEQUENCE [LARGE SCALE GENOMIC DNA]</scope>
    <source>
        <strain evidence="2">93-210</strain>
    </source>
</reference>
<accession>A0ACC0DZ40</accession>
<gene>
    <name evidence="1" type="ORF">MJO28_013062</name>
</gene>
<name>A0ACC0DZ40_9BASI</name>
<protein>
    <submittedName>
        <fullName evidence="1">Uncharacterized protein</fullName>
    </submittedName>
</protein>
<organism evidence="1 2">
    <name type="scientific">Puccinia striiformis f. sp. tritici</name>
    <dbReference type="NCBI Taxonomy" id="168172"/>
    <lineage>
        <taxon>Eukaryota</taxon>
        <taxon>Fungi</taxon>
        <taxon>Dikarya</taxon>
        <taxon>Basidiomycota</taxon>
        <taxon>Pucciniomycotina</taxon>
        <taxon>Pucciniomycetes</taxon>
        <taxon>Pucciniales</taxon>
        <taxon>Pucciniaceae</taxon>
        <taxon>Puccinia</taxon>
    </lineage>
</organism>
<keyword evidence="2" id="KW-1185">Reference proteome</keyword>
<sequence length="78" mass="8527">MSQSPSPDLNSDSILSLTVSHHPSESQESRLKTGIKKQMARTSKNKKHNNPIISSTDCDPTSGVPSQEQDDKEIPVLI</sequence>
<proteinExistence type="predicted"/>
<dbReference type="EMBL" id="CM045877">
    <property type="protein sequence ID" value="KAI7940777.1"/>
    <property type="molecule type" value="Genomic_DNA"/>
</dbReference>